<dbReference type="EMBL" id="ML977608">
    <property type="protein sequence ID" value="KAF1997961.1"/>
    <property type="molecule type" value="Genomic_DNA"/>
</dbReference>
<evidence type="ECO:0000256" key="1">
    <source>
        <dbReference type="SAM" id="MobiDB-lite"/>
    </source>
</evidence>
<evidence type="ECO:0000313" key="2">
    <source>
        <dbReference type="EMBL" id="KAF1997961.1"/>
    </source>
</evidence>
<organism evidence="2 3">
    <name type="scientific">Amniculicola lignicola CBS 123094</name>
    <dbReference type="NCBI Taxonomy" id="1392246"/>
    <lineage>
        <taxon>Eukaryota</taxon>
        <taxon>Fungi</taxon>
        <taxon>Dikarya</taxon>
        <taxon>Ascomycota</taxon>
        <taxon>Pezizomycotina</taxon>
        <taxon>Dothideomycetes</taxon>
        <taxon>Pleosporomycetidae</taxon>
        <taxon>Pleosporales</taxon>
        <taxon>Amniculicolaceae</taxon>
        <taxon>Amniculicola</taxon>
    </lineage>
</organism>
<name>A0A6A5WCU1_9PLEO</name>
<protein>
    <submittedName>
        <fullName evidence="2">Uncharacterized protein</fullName>
    </submittedName>
</protein>
<reference evidence="2" key="1">
    <citation type="journal article" date="2020" name="Stud. Mycol.">
        <title>101 Dothideomycetes genomes: a test case for predicting lifestyles and emergence of pathogens.</title>
        <authorList>
            <person name="Haridas S."/>
            <person name="Albert R."/>
            <person name="Binder M."/>
            <person name="Bloem J."/>
            <person name="Labutti K."/>
            <person name="Salamov A."/>
            <person name="Andreopoulos B."/>
            <person name="Baker S."/>
            <person name="Barry K."/>
            <person name="Bills G."/>
            <person name="Bluhm B."/>
            <person name="Cannon C."/>
            <person name="Castanera R."/>
            <person name="Culley D."/>
            <person name="Daum C."/>
            <person name="Ezra D."/>
            <person name="Gonzalez J."/>
            <person name="Henrissat B."/>
            <person name="Kuo A."/>
            <person name="Liang C."/>
            <person name="Lipzen A."/>
            <person name="Lutzoni F."/>
            <person name="Magnuson J."/>
            <person name="Mondo S."/>
            <person name="Nolan M."/>
            <person name="Ohm R."/>
            <person name="Pangilinan J."/>
            <person name="Park H.-J."/>
            <person name="Ramirez L."/>
            <person name="Alfaro M."/>
            <person name="Sun H."/>
            <person name="Tritt A."/>
            <person name="Yoshinaga Y."/>
            <person name="Zwiers L.-H."/>
            <person name="Turgeon B."/>
            <person name="Goodwin S."/>
            <person name="Spatafora J."/>
            <person name="Crous P."/>
            <person name="Grigoriev I."/>
        </authorList>
    </citation>
    <scope>NUCLEOTIDE SEQUENCE</scope>
    <source>
        <strain evidence="2">CBS 123094</strain>
    </source>
</reference>
<proteinExistence type="predicted"/>
<accession>A0A6A5WCU1</accession>
<keyword evidence="3" id="KW-1185">Reference proteome</keyword>
<dbReference type="Proteomes" id="UP000799779">
    <property type="component" value="Unassembled WGS sequence"/>
</dbReference>
<feature type="compositionally biased region" description="Polar residues" evidence="1">
    <location>
        <begin position="141"/>
        <end position="155"/>
    </location>
</feature>
<sequence length="168" mass="17974">MLALLCPSPTLSSGPQPLPSLGAQLMAEHTVQLTEQPDDDARLDRRLRRAGPPVQRATAFSAFSNPPPHSPSIFGRPQMAAPAASALVLVLLRRPVSIEHGLANARMAGFSFPRPWSWRSRQKSCVHGNSESPASDWPILGSSNGIRNRTLQRPNSAGVPAGDDDDAS</sequence>
<evidence type="ECO:0000313" key="3">
    <source>
        <dbReference type="Proteomes" id="UP000799779"/>
    </source>
</evidence>
<feature type="region of interest" description="Disordered" evidence="1">
    <location>
        <begin position="124"/>
        <end position="168"/>
    </location>
</feature>
<gene>
    <name evidence="2" type="ORF">P154DRAFT_578491</name>
</gene>
<dbReference type="AlphaFoldDB" id="A0A6A5WCU1"/>